<dbReference type="InterPro" id="IPR001680">
    <property type="entry name" value="WD40_rpt"/>
</dbReference>
<feature type="non-terminal residue" evidence="4">
    <location>
        <position position="137"/>
    </location>
</feature>
<dbReference type="Pfam" id="PF00400">
    <property type="entry name" value="WD40"/>
    <property type="match status" value="2"/>
</dbReference>
<dbReference type="InterPro" id="IPR019775">
    <property type="entry name" value="WD40_repeat_CS"/>
</dbReference>
<keyword evidence="1 3" id="KW-0853">WD repeat</keyword>
<dbReference type="GO" id="GO:1990234">
    <property type="term" value="C:transferase complex"/>
    <property type="evidence" value="ECO:0007669"/>
    <property type="project" value="UniProtKB-ARBA"/>
</dbReference>
<dbReference type="GO" id="GO:0005634">
    <property type="term" value="C:nucleus"/>
    <property type="evidence" value="ECO:0007669"/>
    <property type="project" value="TreeGrafter"/>
</dbReference>
<dbReference type="SMART" id="SM00320">
    <property type="entry name" value="WD40"/>
    <property type="match status" value="2"/>
</dbReference>
<dbReference type="SUPFAM" id="SSF50978">
    <property type="entry name" value="WD40 repeat-like"/>
    <property type="match status" value="1"/>
</dbReference>
<keyword evidence="5" id="KW-1185">Reference proteome</keyword>
<feature type="repeat" description="WD" evidence="3">
    <location>
        <begin position="71"/>
        <end position="112"/>
    </location>
</feature>
<gene>
    <name evidence="4" type="ORF">BD410DRAFT_850786</name>
</gene>
<evidence type="ECO:0000313" key="4">
    <source>
        <dbReference type="EMBL" id="TDL24683.1"/>
    </source>
</evidence>
<feature type="repeat" description="WD" evidence="3">
    <location>
        <begin position="114"/>
        <end position="137"/>
    </location>
</feature>
<reference evidence="4 5" key="1">
    <citation type="submission" date="2018-06" db="EMBL/GenBank/DDBJ databases">
        <title>A transcriptomic atlas of mushroom development highlights an independent origin of complex multicellularity.</title>
        <authorList>
            <consortium name="DOE Joint Genome Institute"/>
            <person name="Krizsan K."/>
            <person name="Almasi E."/>
            <person name="Merenyi Z."/>
            <person name="Sahu N."/>
            <person name="Viragh M."/>
            <person name="Koszo T."/>
            <person name="Mondo S."/>
            <person name="Kiss B."/>
            <person name="Balint B."/>
            <person name="Kues U."/>
            <person name="Barry K."/>
            <person name="Hegedus J.C."/>
            <person name="Henrissat B."/>
            <person name="Johnson J."/>
            <person name="Lipzen A."/>
            <person name="Ohm R."/>
            <person name="Nagy I."/>
            <person name="Pangilinan J."/>
            <person name="Yan J."/>
            <person name="Xiong Y."/>
            <person name="Grigoriev I.V."/>
            <person name="Hibbett D.S."/>
            <person name="Nagy L.G."/>
        </authorList>
    </citation>
    <scope>NUCLEOTIDE SEQUENCE [LARGE SCALE GENOMIC DNA]</scope>
    <source>
        <strain evidence="4 5">SZMC22713</strain>
    </source>
</reference>
<sequence length="137" mass="15039">EDIENFVKDAIKFVSVFGHAIAQSASHIYLSALPFAPKISVLAQHYLPQFSQNMLIQTGKEAEWPVLQHILEGHTDYIRSVAFSPDGKHIVSGSDDKTIRVWDAETGTVTLDPLEGHTERISSVAFSPNAKHIVSGS</sequence>
<feature type="non-terminal residue" evidence="4">
    <location>
        <position position="1"/>
    </location>
</feature>
<keyword evidence="2" id="KW-0677">Repeat</keyword>
<evidence type="ECO:0000313" key="5">
    <source>
        <dbReference type="Proteomes" id="UP000294933"/>
    </source>
</evidence>
<dbReference type="PANTHER" id="PTHR22847:SF637">
    <property type="entry name" value="WD REPEAT DOMAIN 5B"/>
    <property type="match status" value="1"/>
</dbReference>
<proteinExistence type="predicted"/>
<accession>A0A4Y7QAI3</accession>
<dbReference type="EMBL" id="ML170165">
    <property type="protein sequence ID" value="TDL24683.1"/>
    <property type="molecule type" value="Genomic_DNA"/>
</dbReference>
<dbReference type="STRING" id="50990.A0A4Y7QAI3"/>
<dbReference type="PROSITE" id="PS00678">
    <property type="entry name" value="WD_REPEATS_1"/>
    <property type="match status" value="1"/>
</dbReference>
<organism evidence="4 5">
    <name type="scientific">Rickenella mellea</name>
    <dbReference type="NCBI Taxonomy" id="50990"/>
    <lineage>
        <taxon>Eukaryota</taxon>
        <taxon>Fungi</taxon>
        <taxon>Dikarya</taxon>
        <taxon>Basidiomycota</taxon>
        <taxon>Agaricomycotina</taxon>
        <taxon>Agaricomycetes</taxon>
        <taxon>Hymenochaetales</taxon>
        <taxon>Rickenellaceae</taxon>
        <taxon>Rickenella</taxon>
    </lineage>
</organism>
<dbReference type="Proteomes" id="UP000294933">
    <property type="component" value="Unassembled WGS sequence"/>
</dbReference>
<name>A0A4Y7QAI3_9AGAM</name>
<dbReference type="PROSITE" id="PS50082">
    <property type="entry name" value="WD_REPEATS_2"/>
    <property type="match status" value="2"/>
</dbReference>
<dbReference type="PANTHER" id="PTHR22847">
    <property type="entry name" value="WD40 REPEAT PROTEIN"/>
    <property type="match status" value="1"/>
</dbReference>
<dbReference type="Gene3D" id="2.130.10.10">
    <property type="entry name" value="YVTN repeat-like/Quinoprotein amine dehydrogenase"/>
    <property type="match status" value="1"/>
</dbReference>
<protein>
    <submittedName>
        <fullName evidence="4">WD40 repeat-like protein</fullName>
    </submittedName>
</protein>
<dbReference type="VEuPathDB" id="FungiDB:BD410DRAFT_850786"/>
<dbReference type="PROSITE" id="PS50294">
    <property type="entry name" value="WD_REPEATS_REGION"/>
    <property type="match status" value="2"/>
</dbReference>
<dbReference type="AlphaFoldDB" id="A0A4Y7QAI3"/>
<dbReference type="OrthoDB" id="3267146at2759"/>
<dbReference type="InterPro" id="IPR036322">
    <property type="entry name" value="WD40_repeat_dom_sf"/>
</dbReference>
<evidence type="ECO:0000256" key="1">
    <source>
        <dbReference type="ARBA" id="ARBA00022574"/>
    </source>
</evidence>
<dbReference type="InterPro" id="IPR015943">
    <property type="entry name" value="WD40/YVTN_repeat-like_dom_sf"/>
</dbReference>
<evidence type="ECO:0000256" key="3">
    <source>
        <dbReference type="PROSITE-ProRule" id="PRU00221"/>
    </source>
</evidence>
<evidence type="ECO:0000256" key="2">
    <source>
        <dbReference type="ARBA" id="ARBA00022737"/>
    </source>
</evidence>